<dbReference type="SUPFAM" id="SSF56784">
    <property type="entry name" value="HAD-like"/>
    <property type="match status" value="1"/>
</dbReference>
<evidence type="ECO:0000313" key="1">
    <source>
        <dbReference type="EMBL" id="MPN48069.1"/>
    </source>
</evidence>
<reference evidence="1" key="1">
    <citation type="submission" date="2019-08" db="EMBL/GenBank/DDBJ databases">
        <authorList>
            <person name="Kucharzyk K."/>
            <person name="Murdoch R.W."/>
            <person name="Higgins S."/>
            <person name="Loffler F."/>
        </authorList>
    </citation>
    <scope>NUCLEOTIDE SEQUENCE</scope>
</reference>
<name>A0A645IC82_9ZZZZ</name>
<organism evidence="1">
    <name type="scientific">bioreactor metagenome</name>
    <dbReference type="NCBI Taxonomy" id="1076179"/>
    <lineage>
        <taxon>unclassified sequences</taxon>
        <taxon>metagenomes</taxon>
        <taxon>ecological metagenomes</taxon>
    </lineage>
</organism>
<dbReference type="EMBL" id="VSSQ01110049">
    <property type="protein sequence ID" value="MPN48069.1"/>
    <property type="molecule type" value="Genomic_DNA"/>
</dbReference>
<gene>
    <name evidence="1" type="ORF">SDC9_195673</name>
</gene>
<sequence length="119" mass="12742">MPGFATHPDVFCPTDEPTWLPDCGAVTKCLEAATDTKLKVLGKPDPGMLREAAARYSVPVSACLMAGDRLATDISLGRNAGALTCHIVTPGADLVVPEGVRPDYRVKDLGELERIWNHV</sequence>
<comment type="caution">
    <text evidence="1">The sequence shown here is derived from an EMBL/GenBank/DDBJ whole genome shotgun (WGS) entry which is preliminary data.</text>
</comment>
<dbReference type="GO" id="GO:0016791">
    <property type="term" value="F:phosphatase activity"/>
    <property type="evidence" value="ECO:0007669"/>
    <property type="project" value="TreeGrafter"/>
</dbReference>
<dbReference type="InterPro" id="IPR023214">
    <property type="entry name" value="HAD_sf"/>
</dbReference>
<accession>A0A645IC82</accession>
<dbReference type="Gene3D" id="3.40.50.1000">
    <property type="entry name" value="HAD superfamily/HAD-like"/>
    <property type="match status" value="2"/>
</dbReference>
<dbReference type="Pfam" id="PF13242">
    <property type="entry name" value="Hydrolase_like"/>
    <property type="match status" value="1"/>
</dbReference>
<proteinExistence type="predicted"/>
<dbReference type="PANTHER" id="PTHR19288">
    <property type="entry name" value="4-NITROPHENYLPHOSPHATASE-RELATED"/>
    <property type="match status" value="1"/>
</dbReference>
<dbReference type="InterPro" id="IPR036412">
    <property type="entry name" value="HAD-like_sf"/>
</dbReference>
<dbReference type="PANTHER" id="PTHR19288:SF46">
    <property type="entry name" value="HALOACID DEHALOGENASE-LIKE HYDROLASE DOMAIN-CONTAINING PROTEIN 2"/>
    <property type="match status" value="1"/>
</dbReference>
<dbReference type="AlphaFoldDB" id="A0A645IC82"/>
<protein>
    <submittedName>
        <fullName evidence="1">Uncharacterized protein</fullName>
    </submittedName>
</protein>
<dbReference type="GO" id="GO:0005737">
    <property type="term" value="C:cytoplasm"/>
    <property type="evidence" value="ECO:0007669"/>
    <property type="project" value="TreeGrafter"/>
</dbReference>